<organism evidence="2 3">
    <name type="scientific">Pendulispora albinea</name>
    <dbReference type="NCBI Taxonomy" id="2741071"/>
    <lineage>
        <taxon>Bacteria</taxon>
        <taxon>Pseudomonadati</taxon>
        <taxon>Myxococcota</taxon>
        <taxon>Myxococcia</taxon>
        <taxon>Myxococcales</taxon>
        <taxon>Sorangiineae</taxon>
        <taxon>Pendulisporaceae</taxon>
        <taxon>Pendulispora</taxon>
    </lineage>
</organism>
<dbReference type="EMBL" id="CP089984">
    <property type="protein sequence ID" value="WXB11346.1"/>
    <property type="molecule type" value="Genomic_DNA"/>
</dbReference>
<feature type="transmembrane region" description="Helical" evidence="1">
    <location>
        <begin position="235"/>
        <end position="260"/>
    </location>
</feature>
<evidence type="ECO:0000313" key="3">
    <source>
        <dbReference type="Proteomes" id="UP001370348"/>
    </source>
</evidence>
<keyword evidence="3" id="KW-1185">Reference proteome</keyword>
<protein>
    <submittedName>
        <fullName evidence="2">Uncharacterized protein</fullName>
    </submittedName>
</protein>
<evidence type="ECO:0000313" key="2">
    <source>
        <dbReference type="EMBL" id="WXB11346.1"/>
    </source>
</evidence>
<sequence length="261" mass="27333">MPLVRARCQACTQPLGDPPHLPLSVPCSACGVPNTVAFGADGQPADFDVAFEPARLFRWFASARTAMARGAVGIALGACSRCSSALVLSSRQALSLPCPHCQAPVEGTAGSLLVDQWPEPFGIVASGAALHLEYRLSVLEDRAGISAGCAACGAPTPPNDPRSRCVRCNATTWVERPGPPEDPTPRRVQLGVRIDGVRGGQPYHAIVPILQGEQLLRSDIVQGTSARSGSRMMGLTGIGCAALFAFTLLFAVLIAILVHFL</sequence>
<keyword evidence="1" id="KW-1133">Transmembrane helix</keyword>
<keyword evidence="1" id="KW-0812">Transmembrane</keyword>
<reference evidence="2 3" key="1">
    <citation type="submission" date="2021-12" db="EMBL/GenBank/DDBJ databases">
        <title>Discovery of the Pendulisporaceae a myxobacterial family with distinct sporulation behavior and unique specialized metabolism.</title>
        <authorList>
            <person name="Garcia R."/>
            <person name="Popoff A."/>
            <person name="Bader C.D."/>
            <person name="Loehr J."/>
            <person name="Walesch S."/>
            <person name="Walt C."/>
            <person name="Boldt J."/>
            <person name="Bunk B."/>
            <person name="Haeckl F.J.F.P.J."/>
            <person name="Gunesch A.P."/>
            <person name="Birkelbach J."/>
            <person name="Nuebel U."/>
            <person name="Pietschmann T."/>
            <person name="Bach T."/>
            <person name="Mueller R."/>
        </authorList>
    </citation>
    <scope>NUCLEOTIDE SEQUENCE [LARGE SCALE GENOMIC DNA]</scope>
    <source>
        <strain evidence="2 3">MSr11954</strain>
    </source>
</reference>
<name>A0ABZ2LK98_9BACT</name>
<evidence type="ECO:0000256" key="1">
    <source>
        <dbReference type="SAM" id="Phobius"/>
    </source>
</evidence>
<accession>A0ABZ2LK98</accession>
<dbReference type="Proteomes" id="UP001370348">
    <property type="component" value="Chromosome"/>
</dbReference>
<keyword evidence="1" id="KW-0472">Membrane</keyword>
<dbReference type="RefSeq" id="WP_394820963.1">
    <property type="nucleotide sequence ID" value="NZ_CP089984.1"/>
</dbReference>
<gene>
    <name evidence="2" type="ORF">LZC94_26175</name>
</gene>
<proteinExistence type="predicted"/>